<organism evidence="2">
    <name type="scientific">marine sediment metagenome</name>
    <dbReference type="NCBI Taxonomy" id="412755"/>
    <lineage>
        <taxon>unclassified sequences</taxon>
        <taxon>metagenomes</taxon>
        <taxon>ecological metagenomes</taxon>
    </lineage>
</organism>
<comment type="caution">
    <text evidence="2">The sequence shown here is derived from an EMBL/GenBank/DDBJ whole genome shotgun (WGS) entry which is preliminary data.</text>
</comment>
<sequence>MMAGNTCTICDSDRLGYICHCGEMRCSCSGDGCPTCESQQEYEQQQQAYEAEQQDREAFEDEMDRKYG</sequence>
<proteinExistence type="predicted"/>
<accession>A0A0F9G3U6</accession>
<dbReference type="AlphaFoldDB" id="A0A0F9G3U6"/>
<reference evidence="2" key="1">
    <citation type="journal article" date="2015" name="Nature">
        <title>Complex archaea that bridge the gap between prokaryotes and eukaryotes.</title>
        <authorList>
            <person name="Spang A."/>
            <person name="Saw J.H."/>
            <person name="Jorgensen S.L."/>
            <person name="Zaremba-Niedzwiedzka K."/>
            <person name="Martijn J."/>
            <person name="Lind A.E."/>
            <person name="van Eijk R."/>
            <person name="Schleper C."/>
            <person name="Guy L."/>
            <person name="Ettema T.J."/>
        </authorList>
    </citation>
    <scope>NUCLEOTIDE SEQUENCE</scope>
</reference>
<protein>
    <submittedName>
        <fullName evidence="2">Uncharacterized protein</fullName>
    </submittedName>
</protein>
<feature type="region of interest" description="Disordered" evidence="1">
    <location>
        <begin position="44"/>
        <end position="68"/>
    </location>
</feature>
<feature type="compositionally biased region" description="Basic and acidic residues" evidence="1">
    <location>
        <begin position="53"/>
        <end position="68"/>
    </location>
</feature>
<evidence type="ECO:0000256" key="1">
    <source>
        <dbReference type="SAM" id="MobiDB-lite"/>
    </source>
</evidence>
<name>A0A0F9G3U6_9ZZZZ</name>
<dbReference type="EMBL" id="LAZR01019201">
    <property type="protein sequence ID" value="KKL93394.1"/>
    <property type="molecule type" value="Genomic_DNA"/>
</dbReference>
<evidence type="ECO:0000313" key="2">
    <source>
        <dbReference type="EMBL" id="KKL93394.1"/>
    </source>
</evidence>
<gene>
    <name evidence="2" type="ORF">LCGC14_1875130</name>
</gene>